<dbReference type="PROSITE" id="PS00154">
    <property type="entry name" value="ATPASE_E1_E2"/>
    <property type="match status" value="1"/>
</dbReference>
<name>A0A4S4BIJ8_9BACL</name>
<dbReference type="InterPro" id="IPR036412">
    <property type="entry name" value="HAD-like_sf"/>
</dbReference>
<dbReference type="InterPro" id="IPR044492">
    <property type="entry name" value="P_typ_ATPase_HD_dom"/>
</dbReference>
<protein>
    <submittedName>
        <fullName evidence="16">Cadmium-translocating P-type ATPase</fullName>
        <ecNumber evidence="16">3.6.3.3</ecNumber>
    </submittedName>
</protein>
<dbReference type="SFLD" id="SFLDG00002">
    <property type="entry name" value="C1.7:_P-type_atpase_like"/>
    <property type="match status" value="1"/>
</dbReference>
<dbReference type="SUPFAM" id="SSF81653">
    <property type="entry name" value="Calcium ATPase, transduction domain A"/>
    <property type="match status" value="1"/>
</dbReference>
<dbReference type="Gene3D" id="2.70.150.10">
    <property type="entry name" value="Calcium-transporting ATPase, cytoplasmic transduction domain A"/>
    <property type="match status" value="1"/>
</dbReference>
<dbReference type="Pfam" id="PF00702">
    <property type="entry name" value="Hydrolase"/>
    <property type="match status" value="1"/>
</dbReference>
<dbReference type="SUPFAM" id="SSF56784">
    <property type="entry name" value="HAD-like"/>
    <property type="match status" value="1"/>
</dbReference>
<dbReference type="FunFam" id="2.70.150.10:FF:000002">
    <property type="entry name" value="Copper-transporting ATPase 1, putative"/>
    <property type="match status" value="1"/>
</dbReference>
<dbReference type="InterPro" id="IPR023214">
    <property type="entry name" value="HAD_sf"/>
</dbReference>
<keyword evidence="7 14" id="KW-0547">Nucleotide-binding</keyword>
<dbReference type="InterPro" id="IPR001757">
    <property type="entry name" value="P_typ_ATPase"/>
</dbReference>
<evidence type="ECO:0000256" key="13">
    <source>
        <dbReference type="ARBA" id="ARBA00023136"/>
    </source>
</evidence>
<organism evidence="16 17">
    <name type="scientific">Cohnella fermenti</name>
    <dbReference type="NCBI Taxonomy" id="2565925"/>
    <lineage>
        <taxon>Bacteria</taxon>
        <taxon>Bacillati</taxon>
        <taxon>Bacillota</taxon>
        <taxon>Bacilli</taxon>
        <taxon>Bacillales</taxon>
        <taxon>Paenibacillaceae</taxon>
        <taxon>Cohnella</taxon>
    </lineage>
</organism>
<feature type="transmembrane region" description="Helical" evidence="14">
    <location>
        <begin position="580"/>
        <end position="605"/>
    </location>
</feature>
<dbReference type="InterPro" id="IPR018303">
    <property type="entry name" value="ATPase_P-typ_P_site"/>
</dbReference>
<dbReference type="InterPro" id="IPR023298">
    <property type="entry name" value="ATPase_P-typ_TM_dom_sf"/>
</dbReference>
<keyword evidence="10" id="KW-1278">Translocase</keyword>
<dbReference type="CDD" id="cd07551">
    <property type="entry name" value="P-type_ATPase_HM_ZosA_PfeT-like"/>
    <property type="match status" value="1"/>
</dbReference>
<evidence type="ECO:0000256" key="3">
    <source>
        <dbReference type="ARBA" id="ARBA00022448"/>
    </source>
</evidence>
<dbReference type="GO" id="GO:0016887">
    <property type="term" value="F:ATP hydrolysis activity"/>
    <property type="evidence" value="ECO:0007669"/>
    <property type="project" value="InterPro"/>
</dbReference>
<feature type="domain" description="P-type ATPase A" evidence="15">
    <location>
        <begin position="119"/>
        <end position="219"/>
    </location>
</feature>
<dbReference type="NCBIfam" id="TIGR01512">
    <property type="entry name" value="ATPase-IB2_Cd"/>
    <property type="match status" value="1"/>
</dbReference>
<evidence type="ECO:0000256" key="12">
    <source>
        <dbReference type="ARBA" id="ARBA00023065"/>
    </source>
</evidence>
<dbReference type="OrthoDB" id="9813266at2"/>
<sequence length="649" mass="67880">MQLGEDLKRYGEGLAALASGLLIAVAWSLSSAAESASIAVYVLAFLVGGFAKAKEGWLTLVREKELDVNLLMIVAAIGAAGIGYWTEGAVLIFIFSLSGALETYTMDRSSRDISSLMGLKPETAVRCSEEGESVVPIESLNVGDVILVRPGERIPADGLVREGTSSVNQASITGESLPVDKGQGDETFAGTLNGQGALFIEVTKRSDSTLLTKMIRLVQEAQSEKPATQRFIDKLERIYVRLVLLATALLILAPPLLLGASWESTFYKAMVFLVVASPCALVAATMPAVLAAISSGARHGLLFKGGAHVDAIAGIRAIAFDKTGTLTLGRPDVTDVAAFGGVGESEALRIAASLESLSEHPLARAIVREAESRGLALRRPSGFQALIGWGIQAEWEGETWRLGKAELGVPAEEERSAEWTRVAAELEAQGKTVTVLYRENVVVAIIALRDVVRPEAKSVVARLRGMGIEVAMLTGDSRRAAAAIAGELGIARVFAELLPEDKVAKVKELGAGFRSVAMVGDGVNDAPALAVASVGIAMGGAGSDAALETADIVLMNDDIGRIADAVELGRRTRRIVKANIAFALGVISLLIAGNFAAGLALPLGVVGHEGSTILVILNGLRLLGGAPFRSRTPLRAAGAEEEARGGIRA</sequence>
<dbReference type="InterPro" id="IPR023299">
    <property type="entry name" value="ATPase_P-typ_cyto_dom_N"/>
</dbReference>
<keyword evidence="4" id="KW-0597">Phosphoprotein</keyword>
<dbReference type="SFLD" id="SFLDF00027">
    <property type="entry name" value="p-type_atpase"/>
    <property type="match status" value="1"/>
</dbReference>
<dbReference type="GO" id="GO:0005886">
    <property type="term" value="C:plasma membrane"/>
    <property type="evidence" value="ECO:0007669"/>
    <property type="project" value="UniProtKB-SubCell"/>
</dbReference>
<dbReference type="Gene3D" id="3.40.1110.10">
    <property type="entry name" value="Calcium-transporting ATPase, cytoplasmic domain N"/>
    <property type="match status" value="1"/>
</dbReference>
<dbReference type="PRINTS" id="PR00119">
    <property type="entry name" value="CATATPASE"/>
</dbReference>
<dbReference type="InterPro" id="IPR008250">
    <property type="entry name" value="ATPase_P-typ_transduc_dom_A_sf"/>
</dbReference>
<dbReference type="PRINTS" id="PR00941">
    <property type="entry name" value="CDATPASE"/>
</dbReference>
<keyword evidence="11 14" id="KW-1133">Transmembrane helix</keyword>
<keyword evidence="6 14" id="KW-0479">Metal-binding</keyword>
<dbReference type="PANTHER" id="PTHR43079">
    <property type="entry name" value="PROBABLE CADMIUM/ZINC-TRANSPORTING ATPASE HMA1"/>
    <property type="match status" value="1"/>
</dbReference>
<keyword evidence="3" id="KW-0813">Transport</keyword>
<evidence type="ECO:0000256" key="5">
    <source>
        <dbReference type="ARBA" id="ARBA00022692"/>
    </source>
</evidence>
<evidence type="ECO:0000256" key="14">
    <source>
        <dbReference type="RuleBase" id="RU362081"/>
    </source>
</evidence>
<dbReference type="GO" id="GO:0046872">
    <property type="term" value="F:metal ion binding"/>
    <property type="evidence" value="ECO:0007669"/>
    <property type="project" value="UniProtKB-KW"/>
</dbReference>
<dbReference type="NCBIfam" id="TIGR01494">
    <property type="entry name" value="ATPase_P-type"/>
    <property type="match status" value="1"/>
</dbReference>
<dbReference type="InterPro" id="IPR027256">
    <property type="entry name" value="P-typ_ATPase_IB"/>
</dbReference>
<dbReference type="Pfam" id="PF00122">
    <property type="entry name" value="E1-E2_ATPase"/>
    <property type="match status" value="1"/>
</dbReference>
<dbReference type="InterPro" id="IPR059000">
    <property type="entry name" value="ATPase_P-type_domA"/>
</dbReference>
<dbReference type="PANTHER" id="PTHR43079:SF1">
    <property type="entry name" value="CADMIUM_ZINC-TRANSPORTING ATPASE HMA1, CHLOROPLASTIC-RELATED"/>
    <property type="match status" value="1"/>
</dbReference>
<evidence type="ECO:0000256" key="8">
    <source>
        <dbReference type="ARBA" id="ARBA00022840"/>
    </source>
</evidence>
<dbReference type="Gene3D" id="3.40.50.1000">
    <property type="entry name" value="HAD superfamily/HAD-like"/>
    <property type="match status" value="1"/>
</dbReference>
<dbReference type="Proteomes" id="UP000310636">
    <property type="component" value="Unassembled WGS sequence"/>
</dbReference>
<evidence type="ECO:0000313" key="17">
    <source>
        <dbReference type="Proteomes" id="UP000310636"/>
    </source>
</evidence>
<feature type="transmembrane region" description="Helical" evidence="14">
    <location>
        <begin position="12"/>
        <end position="30"/>
    </location>
</feature>
<evidence type="ECO:0000313" key="16">
    <source>
        <dbReference type="EMBL" id="THF73809.1"/>
    </source>
</evidence>
<keyword evidence="12" id="KW-0406">Ion transport</keyword>
<feature type="transmembrane region" description="Helical" evidence="14">
    <location>
        <begin position="238"/>
        <end position="257"/>
    </location>
</feature>
<feature type="transmembrane region" description="Helical" evidence="14">
    <location>
        <begin position="269"/>
        <end position="293"/>
    </location>
</feature>
<keyword evidence="14" id="KW-1003">Cell membrane</keyword>
<dbReference type="GO" id="GO:0005524">
    <property type="term" value="F:ATP binding"/>
    <property type="evidence" value="ECO:0007669"/>
    <property type="project" value="UniProtKB-UniRule"/>
</dbReference>
<gene>
    <name evidence="16" type="primary">cadA</name>
    <name evidence="16" type="ORF">E6C55_27755</name>
</gene>
<evidence type="ECO:0000256" key="10">
    <source>
        <dbReference type="ARBA" id="ARBA00022967"/>
    </source>
</evidence>
<evidence type="ECO:0000256" key="2">
    <source>
        <dbReference type="ARBA" id="ARBA00006024"/>
    </source>
</evidence>
<dbReference type="SUPFAM" id="SSF81660">
    <property type="entry name" value="Metal cation-transporting ATPase, ATP-binding domain N"/>
    <property type="match status" value="1"/>
</dbReference>
<keyword evidence="9" id="KW-0460">Magnesium</keyword>
<evidence type="ECO:0000259" key="15">
    <source>
        <dbReference type="Pfam" id="PF00122"/>
    </source>
</evidence>
<dbReference type="SUPFAM" id="SSF81665">
    <property type="entry name" value="Calcium ATPase, transmembrane domain M"/>
    <property type="match status" value="1"/>
</dbReference>
<dbReference type="EMBL" id="SSOB01000049">
    <property type="protein sequence ID" value="THF73809.1"/>
    <property type="molecule type" value="Genomic_DNA"/>
</dbReference>
<proteinExistence type="inferred from homology"/>
<dbReference type="GO" id="GO:0019829">
    <property type="term" value="F:ATPase-coupled monoatomic cation transmembrane transporter activity"/>
    <property type="evidence" value="ECO:0007669"/>
    <property type="project" value="InterPro"/>
</dbReference>
<feature type="transmembrane region" description="Helical" evidence="14">
    <location>
        <begin position="36"/>
        <end position="54"/>
    </location>
</feature>
<evidence type="ECO:0000256" key="4">
    <source>
        <dbReference type="ARBA" id="ARBA00022553"/>
    </source>
</evidence>
<comment type="subcellular location">
    <subcellularLocation>
        <location evidence="1">Cell membrane</location>
        <topology evidence="1">Multi-pass membrane protein</topology>
    </subcellularLocation>
</comment>
<keyword evidence="13 14" id="KW-0472">Membrane</keyword>
<keyword evidence="8 14" id="KW-0067">ATP-binding</keyword>
<keyword evidence="17" id="KW-1185">Reference proteome</keyword>
<dbReference type="NCBIfam" id="TIGR01525">
    <property type="entry name" value="ATPase-IB_hvy"/>
    <property type="match status" value="1"/>
</dbReference>
<dbReference type="EC" id="3.6.3.3" evidence="16"/>
<dbReference type="SFLD" id="SFLDS00003">
    <property type="entry name" value="Haloacid_Dehalogenase"/>
    <property type="match status" value="1"/>
</dbReference>
<reference evidence="16 17" key="1">
    <citation type="submission" date="2019-04" db="EMBL/GenBank/DDBJ databases">
        <title>Cohnella sp. nov. isolated from preserved vegetables.</title>
        <authorList>
            <person name="Lin S.-Y."/>
            <person name="Hung M.-H."/>
            <person name="Young C.-C."/>
        </authorList>
    </citation>
    <scope>NUCLEOTIDE SEQUENCE [LARGE SCALE GENOMIC DNA]</scope>
    <source>
        <strain evidence="16 17">CC-MHH1044</strain>
    </source>
</reference>
<comment type="caution">
    <text evidence="16">The sequence shown here is derived from an EMBL/GenBank/DDBJ whole genome shotgun (WGS) entry which is preliminary data.</text>
</comment>
<evidence type="ECO:0000256" key="9">
    <source>
        <dbReference type="ARBA" id="ARBA00022842"/>
    </source>
</evidence>
<comment type="similarity">
    <text evidence="2 14">Belongs to the cation transport ATPase (P-type) (TC 3.A.3) family. Type IB subfamily.</text>
</comment>
<evidence type="ECO:0000256" key="1">
    <source>
        <dbReference type="ARBA" id="ARBA00004651"/>
    </source>
</evidence>
<dbReference type="InterPro" id="IPR051949">
    <property type="entry name" value="Cation_Transport_ATPase"/>
</dbReference>
<evidence type="ECO:0000256" key="6">
    <source>
        <dbReference type="ARBA" id="ARBA00022723"/>
    </source>
</evidence>
<evidence type="ECO:0000256" key="11">
    <source>
        <dbReference type="ARBA" id="ARBA00022989"/>
    </source>
</evidence>
<dbReference type="AlphaFoldDB" id="A0A4S4BIJ8"/>
<accession>A0A4S4BIJ8</accession>
<keyword evidence="16" id="KW-0378">Hydrolase</keyword>
<evidence type="ECO:0000256" key="7">
    <source>
        <dbReference type="ARBA" id="ARBA00022741"/>
    </source>
</evidence>
<keyword evidence="5 14" id="KW-0812">Transmembrane</keyword>